<dbReference type="NCBIfam" id="TIGR04183">
    <property type="entry name" value="Por_Secre_tail"/>
    <property type="match status" value="1"/>
</dbReference>
<feature type="domain" description="PKD/Chitinase" evidence="2">
    <location>
        <begin position="408"/>
        <end position="465"/>
    </location>
</feature>
<dbReference type="InterPro" id="IPR025667">
    <property type="entry name" value="SprB_repeat"/>
</dbReference>
<dbReference type="Pfam" id="PF13573">
    <property type="entry name" value="SprB"/>
    <property type="match status" value="8"/>
</dbReference>
<dbReference type="Gene3D" id="2.60.40.740">
    <property type="match status" value="8"/>
</dbReference>
<comment type="caution">
    <text evidence="3">The sequence shown here is derived from an EMBL/GenBank/DDBJ whole genome shotgun (WGS) entry which is preliminary data.</text>
</comment>
<dbReference type="InterPro" id="IPR026444">
    <property type="entry name" value="Secre_tail"/>
</dbReference>
<feature type="non-terminal residue" evidence="3">
    <location>
        <position position="1"/>
    </location>
</feature>
<name>A0ABU6HQG4_9FLAO</name>
<evidence type="ECO:0000256" key="1">
    <source>
        <dbReference type="ARBA" id="ARBA00022729"/>
    </source>
</evidence>
<dbReference type="RefSeq" id="WP_326319870.1">
    <property type="nucleotide sequence ID" value="NZ_JAYLAA010000017.1"/>
</dbReference>
<proteinExistence type="predicted"/>
<reference evidence="3 4" key="1">
    <citation type="submission" date="2024-01" db="EMBL/GenBank/DDBJ databases">
        <title>Chryseobacterium sp. T9W2-O.</title>
        <authorList>
            <person name="Maltman C."/>
        </authorList>
    </citation>
    <scope>NUCLEOTIDE SEQUENCE [LARGE SCALE GENOMIC DNA]</scope>
    <source>
        <strain evidence="3 4">T9W2-O</strain>
    </source>
</reference>
<dbReference type="Proteomes" id="UP001348397">
    <property type="component" value="Unassembled WGS sequence"/>
</dbReference>
<gene>
    <name evidence="3" type="ORF">SOP96_03845</name>
</gene>
<keyword evidence="4" id="KW-1185">Reference proteome</keyword>
<evidence type="ECO:0000259" key="2">
    <source>
        <dbReference type="SMART" id="SM00089"/>
    </source>
</evidence>
<organism evidence="3 4">
    <name type="scientific">Chryseobacterium salviniae</name>
    <dbReference type="NCBI Taxonomy" id="3101750"/>
    <lineage>
        <taxon>Bacteria</taxon>
        <taxon>Pseudomonadati</taxon>
        <taxon>Bacteroidota</taxon>
        <taxon>Flavobacteriia</taxon>
        <taxon>Flavobacteriales</taxon>
        <taxon>Weeksellaceae</taxon>
        <taxon>Chryseobacterium group</taxon>
        <taxon>Chryseobacterium</taxon>
    </lineage>
</organism>
<accession>A0ABU6HQG4</accession>
<feature type="domain" description="PKD/Chitinase" evidence="2">
    <location>
        <begin position="104"/>
        <end position="161"/>
    </location>
</feature>
<dbReference type="SMART" id="SM00089">
    <property type="entry name" value="PKD"/>
    <property type="match status" value="4"/>
</dbReference>
<evidence type="ECO:0000313" key="4">
    <source>
        <dbReference type="Proteomes" id="UP001348397"/>
    </source>
</evidence>
<dbReference type="InterPro" id="IPR022409">
    <property type="entry name" value="PKD/Chitinase_dom"/>
</dbReference>
<protein>
    <submittedName>
        <fullName evidence="3">T9SS type A sorting domain-containing protein</fullName>
    </submittedName>
</protein>
<feature type="domain" description="PKD/Chitinase" evidence="2">
    <location>
        <begin position="256"/>
        <end position="313"/>
    </location>
</feature>
<keyword evidence="1" id="KW-0732">Signal</keyword>
<sequence>TRTFIITQPASAVSGTTVVTNVVCNGASNGAINLTPAGGTAPYTFNWGGGITTEDRTGLAAGTYTVTITDANGCTATVNATVTQPTALSATTSQTNIACNGGSTGVATVNVSGGTAPYTYSWSPSGGTAATATGLSAGTYTVTVTDANACTLTRTFTITQPASAVSGTTVVTNVACNGASNGAINLTPAGGTAPYTFNWGGGITTEDRTGLAAGTYTVTITDANGCTATVSRTVTQPTALSATTSQTNIACNGGSTGVATVNVSGGTAPYTYSWSPSGGTAATATGLSAGTYTVTVTDTNACTLTRTFIITQPASAVSGTTVVTNVVCNGASNGAINLTPAGGTAPYTFNWGGGITTEDRTGLAAGTYTVTITDANGCTATVNATVTQPTALSATTSQTNIACNGGSTGVATVNVSGGTAPYTYSWSPSGGTAATATGLSAGTYTVTVTDANACTLTRTFTITQPASAVSGTTVVTNVACNGASNGAINLTPAGGTAPYTFNWGGGITTEDRTGLAAGTYTVTITDANGCTGTVNATVTQPTALSATTSQTNIACNGGSTGVATVNVSGGTAPYTYSWSPSGGTAATATGLSAGTYTVTVTDANACTLTRTFTITQSAPIAAPTGVSPQNFAPGSTLSALVVTGQNIKWYASSSDAQNHVNSLPLSTALVNNTTYYATQTVGSCESTVSLAVLAINSTLGVADNTKSKSQLQIYPNPVRDILNISGQEVITKAVIIAADGRKVTEKKMQSGERSIDVQALPQGMYLIQVFTESGMQTFKFIKK</sequence>
<dbReference type="EMBL" id="JAYLAA010000017">
    <property type="protein sequence ID" value="MEC3874841.1"/>
    <property type="molecule type" value="Genomic_DNA"/>
</dbReference>
<dbReference type="Pfam" id="PF18962">
    <property type="entry name" value="Por_Secre_tail"/>
    <property type="match status" value="1"/>
</dbReference>
<evidence type="ECO:0000313" key="3">
    <source>
        <dbReference type="EMBL" id="MEC3874841.1"/>
    </source>
</evidence>
<feature type="domain" description="PKD/Chitinase" evidence="2">
    <location>
        <begin position="560"/>
        <end position="619"/>
    </location>
</feature>